<gene>
    <name evidence="1" type="ORF">CDV28_16611</name>
</gene>
<sequence>MYYDSNIITDCLSELMIKKGIFILSVHDEILCERKNIDEVNNQMEISYRKVLKKALIERKVIGKEQSLPDELQAIVDLE</sequence>
<organism evidence="1 2">
    <name type="scientific">Candidatus Electronema aureum</name>
    <dbReference type="NCBI Taxonomy" id="2005002"/>
    <lineage>
        <taxon>Bacteria</taxon>
        <taxon>Pseudomonadati</taxon>
        <taxon>Thermodesulfobacteriota</taxon>
        <taxon>Desulfobulbia</taxon>
        <taxon>Desulfobulbales</taxon>
        <taxon>Desulfobulbaceae</taxon>
        <taxon>Candidatus Electronema</taxon>
    </lineage>
</organism>
<evidence type="ECO:0000313" key="2">
    <source>
        <dbReference type="Proteomes" id="UP000316238"/>
    </source>
</evidence>
<comment type="caution">
    <text evidence="1">The sequence shown here is derived from an EMBL/GenBank/DDBJ whole genome shotgun (WGS) entry which is preliminary data.</text>
</comment>
<dbReference type="AlphaFoldDB" id="A0A521FY88"/>
<keyword evidence="2" id="KW-1185">Reference proteome</keyword>
<evidence type="ECO:0000313" key="1">
    <source>
        <dbReference type="EMBL" id="TAA73724.1"/>
    </source>
</evidence>
<name>A0A521FY88_9BACT</name>
<dbReference type="EMBL" id="NQJD01000066">
    <property type="protein sequence ID" value="TAA73724.1"/>
    <property type="molecule type" value="Genomic_DNA"/>
</dbReference>
<proteinExistence type="predicted"/>
<protein>
    <submittedName>
        <fullName evidence="1">Uncharacterized protein</fullName>
    </submittedName>
</protein>
<reference evidence="1" key="1">
    <citation type="submission" date="2017-07" db="EMBL/GenBank/DDBJ databases">
        <title>The cable genome - Insights into the physiology and evolution of filamentous bacteria capable of sulfide oxidation via long distance electron transfer.</title>
        <authorList>
            <person name="Thorup C."/>
            <person name="Bjerg J.T."/>
            <person name="Schreiber L."/>
            <person name="Nielsen L.P."/>
            <person name="Kjeldsen K.U."/>
            <person name="Boesen T."/>
            <person name="Boggild A."/>
            <person name="Meysman F."/>
            <person name="Geelhoed J."/>
            <person name="Schramm A."/>
        </authorList>
    </citation>
    <scope>NUCLEOTIDE SEQUENCE [LARGE SCALE GENOMIC DNA]</scope>
    <source>
        <strain evidence="1">GS</strain>
    </source>
</reference>
<accession>A0A521FY88</accession>
<dbReference type="Proteomes" id="UP000316238">
    <property type="component" value="Unassembled WGS sequence"/>
</dbReference>